<evidence type="ECO:0000313" key="5">
    <source>
        <dbReference type="EMBL" id="CAG9860545.1"/>
    </source>
</evidence>
<gene>
    <name evidence="5" type="ORF">PHYEVI_LOCUS6897</name>
</gene>
<evidence type="ECO:0000313" key="6">
    <source>
        <dbReference type="Proteomes" id="UP001153712"/>
    </source>
</evidence>
<dbReference type="Pfam" id="PF14974">
    <property type="entry name" value="P_C10"/>
    <property type="match status" value="1"/>
</dbReference>
<proteinExistence type="inferred from homology"/>
<keyword evidence="6" id="KW-1185">Reference proteome</keyword>
<reference evidence="5" key="1">
    <citation type="submission" date="2022-01" db="EMBL/GenBank/DDBJ databases">
        <authorList>
            <person name="King R."/>
        </authorList>
    </citation>
    <scope>NUCLEOTIDE SEQUENCE</scope>
</reference>
<dbReference type="OrthoDB" id="75738at2759"/>
<accession>A0A9N9TSQ6</accession>
<dbReference type="EMBL" id="OU900096">
    <property type="protein sequence ID" value="CAG9860545.1"/>
    <property type="molecule type" value="Genomic_DNA"/>
</dbReference>
<protein>
    <recommendedName>
        <fullName evidence="3">Protein C10</fullName>
    </recommendedName>
</protein>
<evidence type="ECO:0000256" key="3">
    <source>
        <dbReference type="ARBA" id="ARBA00020502"/>
    </source>
</evidence>
<comment type="similarity">
    <text evidence="2">Belongs to the UPF0456 family.</text>
</comment>
<dbReference type="Proteomes" id="UP001153712">
    <property type="component" value="Chromosome 3"/>
</dbReference>
<evidence type="ECO:0000256" key="4">
    <source>
        <dbReference type="ARBA" id="ARBA00022490"/>
    </source>
</evidence>
<keyword evidence="4" id="KW-0963">Cytoplasm</keyword>
<comment type="subcellular location">
    <subcellularLocation>
        <location evidence="1">Cytoplasm</location>
    </subcellularLocation>
</comment>
<dbReference type="PANTHER" id="PTHR13463:SF3">
    <property type="entry name" value="PROTEIN C10"/>
    <property type="match status" value="1"/>
</dbReference>
<evidence type="ECO:0000256" key="2">
    <source>
        <dbReference type="ARBA" id="ARBA00007083"/>
    </source>
</evidence>
<evidence type="ECO:0000256" key="1">
    <source>
        <dbReference type="ARBA" id="ARBA00004496"/>
    </source>
</evidence>
<name>A0A9N9TSQ6_PHYSR</name>
<sequence length="126" mass="14616">MSKNEVYPNLTTDLAREILNKTLEELQSSENVQKLEEARNNVGNEMLKMMQLLFPIVMQIQMEVISDFGYPEGRDSIIKFYQMLRGLEREDAEVTRLHSLIKSYYMPPVTVHTMNESPAEDRTVSS</sequence>
<dbReference type="AlphaFoldDB" id="A0A9N9TSQ6"/>
<dbReference type="InterPro" id="IPR026317">
    <property type="entry name" value="P_C10"/>
</dbReference>
<dbReference type="GO" id="GO:0005737">
    <property type="term" value="C:cytoplasm"/>
    <property type="evidence" value="ECO:0007669"/>
    <property type="project" value="UniProtKB-SubCell"/>
</dbReference>
<dbReference type="GO" id="GO:0009791">
    <property type="term" value="P:post-embryonic development"/>
    <property type="evidence" value="ECO:0007669"/>
    <property type="project" value="TreeGrafter"/>
</dbReference>
<dbReference type="PANTHER" id="PTHR13463">
    <property type="entry name" value="PROTEIN C10"/>
    <property type="match status" value="1"/>
</dbReference>
<organism evidence="5 6">
    <name type="scientific">Phyllotreta striolata</name>
    <name type="common">Striped flea beetle</name>
    <name type="synonym">Crioceris striolata</name>
    <dbReference type="NCBI Taxonomy" id="444603"/>
    <lineage>
        <taxon>Eukaryota</taxon>
        <taxon>Metazoa</taxon>
        <taxon>Ecdysozoa</taxon>
        <taxon>Arthropoda</taxon>
        <taxon>Hexapoda</taxon>
        <taxon>Insecta</taxon>
        <taxon>Pterygota</taxon>
        <taxon>Neoptera</taxon>
        <taxon>Endopterygota</taxon>
        <taxon>Coleoptera</taxon>
        <taxon>Polyphaga</taxon>
        <taxon>Cucujiformia</taxon>
        <taxon>Chrysomeloidea</taxon>
        <taxon>Chrysomelidae</taxon>
        <taxon>Galerucinae</taxon>
        <taxon>Alticini</taxon>
        <taxon>Phyllotreta</taxon>
    </lineage>
</organism>